<sequence>MNYSKMTKIVILSLLTLVLLVGAASAQEWVVTSSGDTTNNTNITDQGNLTLRQAVEKSVSGDSITFAGNVSAVNMIYGELKINKDLTIYGNNDRVIIGRSNSSATQEMGVFNISGGNVAFRNINIENGSTTTGNGGALLITGNANVTLDSCSIQRNRAANGGAIYLDGGTVTMTSTTVYRNSAITDGGAFVIKNGTLTMAGGYVDTHTSKNNTIQLMKGRFDASNVNFANNSVSDVGTTVNGSSGTAMTYKYCTFTNNTGLSSGSIYTVGSLTAENCIFDTLKSNGSGGAVSLGTGADATLRYSIFSNNKAGDDGGAVHIGNGSTATLDTCTFNNNSAGYGGAIFNVGTATITSCTATNNTAKLYGGAVAAWNDGVTNMTKTVLTNNTANGNGTNQSAGGGLNVSRGQAAIGNNVIVGNKDPRSVDFGEENATVQSLGNNLVGVYKGSGKYPISSTDAAGITADAVFDTSSGYPSLSKDTGYRAGVNQSTVYTVVLNSSSSNPAISVLGSSTPAPQPQNDSNQTNQSNQSNQSNETNQTPSDNGGGMSWIWYILIAIVVIVVLAVVVYALIKYNNKRQYKF</sequence>
<evidence type="ECO:0008006" key="5">
    <source>
        <dbReference type="Google" id="ProtNLM"/>
    </source>
</evidence>
<feature type="compositionally biased region" description="Low complexity" evidence="1">
    <location>
        <begin position="517"/>
        <end position="541"/>
    </location>
</feature>
<dbReference type="EMBL" id="JAWDKD010000003">
    <property type="protein sequence ID" value="MDV0446282.1"/>
    <property type="molecule type" value="Genomic_DNA"/>
</dbReference>
<dbReference type="AlphaFoldDB" id="A0AAE4MIL1"/>
<protein>
    <recommendedName>
        <fullName evidence="5">Right handed beta helix domain-containing protein</fullName>
    </recommendedName>
</protein>
<evidence type="ECO:0000313" key="4">
    <source>
        <dbReference type="Proteomes" id="UP001271789"/>
    </source>
</evidence>
<dbReference type="InterPro" id="IPR006626">
    <property type="entry name" value="PbH1"/>
</dbReference>
<name>A0AAE4MIL1_9EURY</name>
<accession>A0AAE4MIL1</accession>
<dbReference type="Gene3D" id="2.160.20.10">
    <property type="entry name" value="Single-stranded right-handed beta-helix, Pectin lyase-like"/>
    <property type="match status" value="1"/>
</dbReference>
<feature type="region of interest" description="Disordered" evidence="1">
    <location>
        <begin position="506"/>
        <end position="541"/>
    </location>
</feature>
<feature type="transmembrane region" description="Helical" evidence="2">
    <location>
        <begin position="549"/>
        <end position="571"/>
    </location>
</feature>
<reference evidence="3" key="1">
    <citation type="submission" date="2023-06" db="EMBL/GenBank/DDBJ databases">
        <title>Genome sequence of Methanosarcinaceae archaeon Ag5.</title>
        <authorList>
            <person name="Protasov E."/>
            <person name="Platt K."/>
            <person name="Poehlein A."/>
            <person name="Daniel R."/>
            <person name="Brune A."/>
        </authorList>
    </citation>
    <scope>NUCLEOTIDE SEQUENCE</scope>
    <source>
        <strain evidence="3">Ag5</strain>
    </source>
</reference>
<keyword evidence="2" id="KW-0472">Membrane</keyword>
<keyword evidence="4" id="KW-1185">Reference proteome</keyword>
<organism evidence="3 4">
    <name type="scientific">Methanolapillus africanus</name>
    <dbReference type="NCBI Taxonomy" id="3028297"/>
    <lineage>
        <taxon>Archaea</taxon>
        <taxon>Methanobacteriati</taxon>
        <taxon>Methanobacteriota</taxon>
        <taxon>Stenosarchaea group</taxon>
        <taxon>Methanomicrobia</taxon>
        <taxon>Methanosarcinales</taxon>
        <taxon>Methanosarcinaceae</taxon>
        <taxon>Methanolapillus</taxon>
    </lineage>
</organism>
<keyword evidence="2" id="KW-1133">Transmembrane helix</keyword>
<dbReference type="PANTHER" id="PTHR31318:SF2">
    <property type="entry name" value="PECTIN LYASE-LIKE FAMILY PROTEIN-RELATED"/>
    <property type="match status" value="1"/>
</dbReference>
<proteinExistence type="predicted"/>
<dbReference type="Proteomes" id="UP001271789">
    <property type="component" value="Unassembled WGS sequence"/>
</dbReference>
<evidence type="ECO:0000256" key="2">
    <source>
        <dbReference type="SAM" id="Phobius"/>
    </source>
</evidence>
<gene>
    <name evidence="3" type="ORF">MsAg5_01110</name>
</gene>
<dbReference type="SUPFAM" id="SSF51126">
    <property type="entry name" value="Pectin lyase-like"/>
    <property type="match status" value="2"/>
</dbReference>
<dbReference type="SMART" id="SM00710">
    <property type="entry name" value="PbH1"/>
    <property type="match status" value="6"/>
</dbReference>
<dbReference type="RefSeq" id="WP_338098666.1">
    <property type="nucleotide sequence ID" value="NZ_JAWDKD010000003.1"/>
</dbReference>
<dbReference type="InterPro" id="IPR012334">
    <property type="entry name" value="Pectin_lyas_fold"/>
</dbReference>
<evidence type="ECO:0000256" key="1">
    <source>
        <dbReference type="SAM" id="MobiDB-lite"/>
    </source>
</evidence>
<comment type="caution">
    <text evidence="3">The sequence shown here is derived from an EMBL/GenBank/DDBJ whole genome shotgun (WGS) entry which is preliminary data.</text>
</comment>
<evidence type="ECO:0000313" key="3">
    <source>
        <dbReference type="EMBL" id="MDV0446282.1"/>
    </source>
</evidence>
<dbReference type="PANTHER" id="PTHR31318">
    <property type="entry name" value="EXPRESSED PROTEIN-RELATED"/>
    <property type="match status" value="1"/>
</dbReference>
<keyword evidence="2" id="KW-0812">Transmembrane</keyword>
<dbReference type="InterPro" id="IPR011050">
    <property type="entry name" value="Pectin_lyase_fold/virulence"/>
</dbReference>